<proteinExistence type="predicted"/>
<feature type="domain" description="Dermonecrotic toxin N-terminal" evidence="1">
    <location>
        <begin position="434"/>
        <end position="684"/>
    </location>
</feature>
<gene>
    <name evidence="2" type="ORF">ACHMWK_25880</name>
</gene>
<keyword evidence="3" id="KW-1185">Reference proteome</keyword>
<dbReference type="Gene3D" id="3.40.50.11550">
    <property type="match status" value="1"/>
</dbReference>
<name>A0ABW7M677_9PSED</name>
<sequence length="1431" mass="159915">MPLSSTPLKDAEQQLLAFSKLVPNLEAAFQYHLHPFFPGLPADIRINEIYLTGLTDVDEPGQDEQLISHSLPEILHTRYLTGESPAYLIGTSQVYRVPDSTDRQHLIPQMPVAVLETFVDYLIQHLKWCLTNTLTHFWKTPHPGLENRTPREWLRRFFMGLVQAEQSLRLRDQTLSATESQTVLDVLETSRSQDRIDRQHANYTGVYEILIRGPFPALDWPLPGAFVLTRAGTSGIDSLSTNFETPSFSPSPAATNLALLYLPDSGLQAFSSLQALDLELRLRLGDEVQSKALLSVRPTQEHPPIQGHAHSLGYREIHGHVFAERAGALIQAQLANIDHAWASAALNGSANNLDALDDYLSDALSLSRYLKPAAIIQNRYTRLFEKQLPGWLKSAPEAQKVRWRHAVATLSREVALSQAPGMPRAQQSGNKTYLLAFARDRLKQRIREDLGIAVDPDTLVLVTTEALQTGPIIYPLANSGFAAGMSLDRTGPTVTLQPVRRTLSEVALDNVGALDVTFALTATITDGHGNRHPMLSSSYLKSIIRELDIGTAYRDFLNETLLTSEQASWRKERYRALKTAQMRLDTFEARLSGQLSNQQADWVEALLDADTAKIIVSKISTRLLMLRGNPMPGVLLITAHSSTQQQLCYLPEAPDRVWFRTFDNLNELARQLSLPALRDYVLQRTSVLEQAYLNPLLKAGLTDSNIQDQAITEHFLDASYAGEVAFALRNVDEQSTTTREANIQTVKDTVMTVVDIISFALPLKVLIPLSIGRFLYGLYQGVDALRREQDHEAMLHWLICVAHLTDAGSDFAGSQVFASSIRVRSGPVTRAFSPGAASLKTPQQMTLLKGEHYRQGVYELKPSHGAAGEYYLPDANGRLFQATYDRTQDTWLMIDRRMPNAAYKTPSLEVALGQWKANASTPMSNQIFGINTLINQARVSGIEHLRDIPDTQGIYTLNQRHYIQQNNEVFEVSAGVPGPGLHLIIATGSSANQPVFKIRRNLGSSEWEVKHSTSRGYPRWTALRAGARHISPPLPVDTQNLTLLPREHRAGVEAFIKAQTRNQNIRSATFRDPIVIQASQFFYRLRLDFINRAQTFIHSAVLAPRVSIPQLAQATPHPEILRQIYSRSTGLVVGENHYSVASKKFLIDNMTELAKNDVKTFYLEHLQTDFHQVDLDINARSGIISHKLNKFLKQLYKREGLDSHPAYTFLTLVTAARSHGIRVIALDCASSYNIIGKRDYHLKRCKALSFYGSETIRAHQAEHGAHKWVALVGSTHVNTFEGIPGLAELNGGIGMKVMDTLPGQPTGIGPDKGRVTFMKNGPLSLAFYKTDLRLSVEVSASRTYWGPRQRQEIERLLNQVNQYTFNNHPIDGPTLFHRSATTELIETPLLCDPDGKVYLQRPEWPDVHDVRFAQAQDLAINLAAMGMTYVK</sequence>
<organism evidence="2 3">
    <name type="scientific">Pseudomonas kulmbachensis</name>
    <dbReference type="NCBI Taxonomy" id="3043408"/>
    <lineage>
        <taxon>Bacteria</taxon>
        <taxon>Pseudomonadati</taxon>
        <taxon>Pseudomonadota</taxon>
        <taxon>Gammaproteobacteria</taxon>
        <taxon>Pseudomonadales</taxon>
        <taxon>Pseudomonadaceae</taxon>
        <taxon>Pseudomonas</taxon>
    </lineage>
</organism>
<reference evidence="2 3" key="1">
    <citation type="submission" date="2024-10" db="EMBL/GenBank/DDBJ databases">
        <title>Aeromonas and Pseudomonas from the Cagarras Archipelago, Rio de Janeiro, Brazil.</title>
        <authorList>
            <person name="Canellas A.L.B."/>
            <person name="Laport M.S."/>
        </authorList>
    </citation>
    <scope>NUCLEOTIDE SEQUENCE [LARGE SCALE GENOMIC DNA]</scope>
    <source>
        <strain evidence="2 3">CPF-4</strain>
    </source>
</reference>
<protein>
    <submittedName>
        <fullName evidence="2">Dermonecrotic toxin domain-containing protein</fullName>
    </submittedName>
</protein>
<dbReference type="Pfam" id="PF20178">
    <property type="entry name" value="ToxA_N"/>
    <property type="match status" value="1"/>
</dbReference>
<dbReference type="CDD" id="cd14729">
    <property type="entry name" value="RtxA-like"/>
    <property type="match status" value="1"/>
</dbReference>
<evidence type="ECO:0000259" key="1">
    <source>
        <dbReference type="Pfam" id="PF20178"/>
    </source>
</evidence>
<comment type="caution">
    <text evidence="2">The sequence shown here is derived from an EMBL/GenBank/DDBJ whole genome shotgun (WGS) entry which is preliminary data.</text>
</comment>
<evidence type="ECO:0000313" key="2">
    <source>
        <dbReference type="EMBL" id="MFH6569397.1"/>
    </source>
</evidence>
<dbReference type="InterPro" id="IPR046673">
    <property type="entry name" value="ToxA_N"/>
</dbReference>
<dbReference type="Proteomes" id="UP001609821">
    <property type="component" value="Unassembled WGS sequence"/>
</dbReference>
<accession>A0ABW7M677</accession>
<dbReference type="EMBL" id="JBINXB010000097">
    <property type="protein sequence ID" value="MFH6569397.1"/>
    <property type="molecule type" value="Genomic_DNA"/>
</dbReference>
<evidence type="ECO:0000313" key="3">
    <source>
        <dbReference type="Proteomes" id="UP001609821"/>
    </source>
</evidence>
<dbReference type="RefSeq" id="WP_395247770.1">
    <property type="nucleotide sequence ID" value="NZ_JBINXA010000005.1"/>
</dbReference>
<dbReference type="SUPFAM" id="SSF159501">
    <property type="entry name" value="EreA/ChaN-like"/>
    <property type="match status" value="1"/>
</dbReference>